<name>A0A7J5YHK0_DISMA</name>
<dbReference type="InterPro" id="IPR036055">
    <property type="entry name" value="LDL_receptor-like_sf"/>
</dbReference>
<dbReference type="InterPro" id="IPR023415">
    <property type="entry name" value="LDLR_class-A_CS"/>
</dbReference>
<dbReference type="PANTHER" id="PTHR24270">
    <property type="entry name" value="LOW-DENSITY LIPOPROTEIN RECEPTOR-RELATED"/>
    <property type="match status" value="1"/>
</dbReference>
<dbReference type="Gene3D" id="4.10.1220.10">
    <property type="entry name" value="EGF-type module"/>
    <property type="match status" value="1"/>
</dbReference>
<evidence type="ECO:0000313" key="9">
    <source>
        <dbReference type="EMBL" id="KAF3848860.1"/>
    </source>
</evidence>
<dbReference type="SUPFAM" id="SSF57424">
    <property type="entry name" value="LDL receptor-like module"/>
    <property type="match status" value="3"/>
</dbReference>
<dbReference type="PRINTS" id="PR00261">
    <property type="entry name" value="LDLRECEPTOR"/>
</dbReference>
<evidence type="ECO:0000256" key="5">
    <source>
        <dbReference type="ARBA" id="ARBA00022989"/>
    </source>
</evidence>
<gene>
    <name evidence="9" type="ORF">F7725_015357</name>
</gene>
<dbReference type="Proteomes" id="UP000518266">
    <property type="component" value="Unassembled WGS sequence"/>
</dbReference>
<proteinExistence type="predicted"/>
<evidence type="ECO:0000256" key="3">
    <source>
        <dbReference type="ARBA" id="ARBA00022692"/>
    </source>
</evidence>
<accession>A0A7J5YHK0</accession>
<dbReference type="InterPro" id="IPR050685">
    <property type="entry name" value="LDLR"/>
</dbReference>
<dbReference type="Gene3D" id="4.10.400.10">
    <property type="entry name" value="Low-density Lipoprotein Receptor"/>
    <property type="match status" value="2"/>
</dbReference>
<keyword evidence="5" id="KW-1133">Transmembrane helix</keyword>
<evidence type="ECO:0000313" key="10">
    <source>
        <dbReference type="Proteomes" id="UP000518266"/>
    </source>
</evidence>
<evidence type="ECO:0000256" key="7">
    <source>
        <dbReference type="ARBA" id="ARBA00023157"/>
    </source>
</evidence>
<comment type="subcellular location">
    <subcellularLocation>
        <location evidence="2">Endomembrane system</location>
    </subcellularLocation>
    <subcellularLocation>
        <location evidence="1">Membrane</location>
        <topology evidence="1">Single-pass membrane protein</topology>
    </subcellularLocation>
</comment>
<dbReference type="GO" id="GO:0005886">
    <property type="term" value="C:plasma membrane"/>
    <property type="evidence" value="ECO:0007669"/>
    <property type="project" value="TreeGrafter"/>
</dbReference>
<comment type="caution">
    <text evidence="8">Lacks conserved residue(s) required for the propagation of feature annotation.</text>
</comment>
<keyword evidence="7 8" id="KW-1015">Disulfide bond</keyword>
<evidence type="ECO:0000256" key="4">
    <source>
        <dbReference type="ARBA" id="ARBA00022737"/>
    </source>
</evidence>
<evidence type="ECO:0000256" key="2">
    <source>
        <dbReference type="ARBA" id="ARBA00004308"/>
    </source>
</evidence>
<comment type="caution">
    <text evidence="9">The sequence shown here is derived from an EMBL/GenBank/DDBJ whole genome shotgun (WGS) entry which is preliminary data.</text>
</comment>
<evidence type="ECO:0000256" key="8">
    <source>
        <dbReference type="PROSITE-ProRule" id="PRU00124"/>
    </source>
</evidence>
<reference evidence="9 10" key="1">
    <citation type="submission" date="2020-03" db="EMBL/GenBank/DDBJ databases">
        <title>Dissostichus mawsoni Genome sequencing and assembly.</title>
        <authorList>
            <person name="Park H."/>
        </authorList>
    </citation>
    <scope>NUCLEOTIDE SEQUENCE [LARGE SCALE GENOMIC DNA]</scope>
    <source>
        <strain evidence="9">DM0001</strain>
        <tissue evidence="9">Muscle</tissue>
    </source>
</reference>
<dbReference type="Pfam" id="PF00057">
    <property type="entry name" value="Ldl_recept_a"/>
    <property type="match status" value="3"/>
</dbReference>
<dbReference type="SMART" id="SM00192">
    <property type="entry name" value="LDLa"/>
    <property type="match status" value="3"/>
</dbReference>
<dbReference type="PROSITE" id="PS50068">
    <property type="entry name" value="LDLRA_2"/>
    <property type="match status" value="2"/>
</dbReference>
<dbReference type="GO" id="GO:0016192">
    <property type="term" value="P:vesicle-mediated transport"/>
    <property type="evidence" value="ECO:0007669"/>
    <property type="project" value="UniProtKB-ARBA"/>
</dbReference>
<keyword evidence="6" id="KW-0472">Membrane</keyword>
<protein>
    <submittedName>
        <fullName evidence="9">Uncharacterized protein</fullName>
    </submittedName>
</protein>
<feature type="disulfide bond" evidence="8">
    <location>
        <begin position="46"/>
        <end position="61"/>
    </location>
</feature>
<dbReference type="InterPro" id="IPR002172">
    <property type="entry name" value="LDrepeatLR_classA_rpt"/>
</dbReference>
<dbReference type="CDD" id="cd00112">
    <property type="entry name" value="LDLa"/>
    <property type="match status" value="2"/>
</dbReference>
<dbReference type="EMBL" id="JAAKFY010000012">
    <property type="protein sequence ID" value="KAF3848860.1"/>
    <property type="molecule type" value="Genomic_DNA"/>
</dbReference>
<dbReference type="PROSITE" id="PS01209">
    <property type="entry name" value="LDLRA_1"/>
    <property type="match status" value="1"/>
</dbReference>
<evidence type="ECO:0000256" key="6">
    <source>
        <dbReference type="ARBA" id="ARBA00023136"/>
    </source>
</evidence>
<organism evidence="9 10">
    <name type="scientific">Dissostichus mawsoni</name>
    <name type="common">Antarctic cod</name>
    <dbReference type="NCBI Taxonomy" id="36200"/>
    <lineage>
        <taxon>Eukaryota</taxon>
        <taxon>Metazoa</taxon>
        <taxon>Chordata</taxon>
        <taxon>Craniata</taxon>
        <taxon>Vertebrata</taxon>
        <taxon>Euteleostomi</taxon>
        <taxon>Actinopterygii</taxon>
        <taxon>Neopterygii</taxon>
        <taxon>Teleostei</taxon>
        <taxon>Neoteleostei</taxon>
        <taxon>Acanthomorphata</taxon>
        <taxon>Eupercaria</taxon>
        <taxon>Perciformes</taxon>
        <taxon>Notothenioidei</taxon>
        <taxon>Nototheniidae</taxon>
        <taxon>Dissostichus</taxon>
    </lineage>
</organism>
<sequence>MCIPAAEVCDGKPQCQDQSDERDCWIKTKSCEHRCGKRCIPNTFLCDGEKDCLDGSDEAGCGDFMCSDRRMCLPKSEVCDGRAHCPDGSDEMQCQSEDPIAPCN</sequence>
<keyword evidence="4" id="KW-0677">Repeat</keyword>
<dbReference type="OrthoDB" id="9990982at2759"/>
<feature type="disulfide bond" evidence="8">
    <location>
        <begin position="79"/>
        <end position="94"/>
    </location>
</feature>
<keyword evidence="10" id="KW-1185">Reference proteome</keyword>
<dbReference type="AlphaFoldDB" id="A0A7J5YHK0"/>
<dbReference type="GO" id="GO:0012505">
    <property type="term" value="C:endomembrane system"/>
    <property type="evidence" value="ECO:0007669"/>
    <property type="project" value="UniProtKB-SubCell"/>
</dbReference>
<evidence type="ECO:0000256" key="1">
    <source>
        <dbReference type="ARBA" id="ARBA00004167"/>
    </source>
</evidence>
<keyword evidence="3" id="KW-0812">Transmembrane</keyword>